<sequence length="68" mass="7429">MDKVIIEKAAFIELTAKFEQVRVLLDVIVDEAATEDRICNLAIVGMNLAGDAFCEADKLLSNAEVHHG</sequence>
<comment type="caution">
    <text evidence="1">The sequence shown here is derived from an EMBL/GenBank/DDBJ whole genome shotgun (WGS) entry which is preliminary data.</text>
</comment>
<organism evidence="1 2">
    <name type="scientific">Burkholderia savannae</name>
    <dbReference type="NCBI Taxonomy" id="1637837"/>
    <lineage>
        <taxon>Bacteria</taxon>
        <taxon>Pseudomonadati</taxon>
        <taxon>Pseudomonadota</taxon>
        <taxon>Betaproteobacteria</taxon>
        <taxon>Burkholderiales</taxon>
        <taxon>Burkholderiaceae</taxon>
        <taxon>Burkholderia</taxon>
        <taxon>pseudomallei group</taxon>
    </lineage>
</organism>
<evidence type="ECO:0000313" key="1">
    <source>
        <dbReference type="EMBL" id="KWZ43724.1"/>
    </source>
</evidence>
<dbReference type="EMBL" id="LNJQ01000001">
    <property type="protein sequence ID" value="KWZ43724.1"/>
    <property type="molecule type" value="Genomic_DNA"/>
</dbReference>
<dbReference type="RefSeq" id="WP_060822001.1">
    <property type="nucleotide sequence ID" value="NZ_LNJQ01000001.1"/>
</dbReference>
<reference evidence="1 2" key="1">
    <citation type="submission" date="2015-11" db="EMBL/GenBank/DDBJ databases">
        <authorList>
            <person name="Sahl J."/>
            <person name="Wagner D."/>
            <person name="Keim P."/>
        </authorList>
    </citation>
    <scope>NUCLEOTIDE SEQUENCE [LARGE SCALE GENOMIC DNA]</scope>
    <source>
        <strain evidence="1 2">BDU18</strain>
    </source>
</reference>
<protein>
    <recommendedName>
        <fullName evidence="3">DUF2783 domain-containing protein</fullName>
    </recommendedName>
</protein>
<keyword evidence="2" id="KW-1185">Reference proteome</keyword>
<evidence type="ECO:0000313" key="2">
    <source>
        <dbReference type="Proteomes" id="UP000070255"/>
    </source>
</evidence>
<dbReference type="Proteomes" id="UP000070255">
    <property type="component" value="Unassembled WGS sequence"/>
</dbReference>
<accession>A0ABR5TIM5</accession>
<proteinExistence type="predicted"/>
<evidence type="ECO:0008006" key="3">
    <source>
        <dbReference type="Google" id="ProtNLM"/>
    </source>
</evidence>
<gene>
    <name evidence="1" type="ORF">WS72_13240</name>
</gene>
<name>A0ABR5TIM5_9BURK</name>